<comment type="caution">
    <text evidence="1">The sequence shown here is derived from an EMBL/GenBank/DDBJ whole genome shotgun (WGS) entry which is preliminary data.</text>
</comment>
<organism evidence="1 2">
    <name type="scientific">Diversispora epigaea</name>
    <dbReference type="NCBI Taxonomy" id="1348612"/>
    <lineage>
        <taxon>Eukaryota</taxon>
        <taxon>Fungi</taxon>
        <taxon>Fungi incertae sedis</taxon>
        <taxon>Mucoromycota</taxon>
        <taxon>Glomeromycotina</taxon>
        <taxon>Glomeromycetes</taxon>
        <taxon>Diversisporales</taxon>
        <taxon>Diversisporaceae</taxon>
        <taxon>Diversispora</taxon>
    </lineage>
</organism>
<dbReference type="AlphaFoldDB" id="A0A397IK26"/>
<gene>
    <name evidence="1" type="ORF">Glove_221g31</name>
</gene>
<accession>A0A397IK26</accession>
<proteinExistence type="predicted"/>
<evidence type="ECO:0000313" key="2">
    <source>
        <dbReference type="Proteomes" id="UP000266861"/>
    </source>
</evidence>
<dbReference type="EMBL" id="PQFF01000206">
    <property type="protein sequence ID" value="RHZ74528.1"/>
    <property type="molecule type" value="Genomic_DNA"/>
</dbReference>
<name>A0A397IK26_9GLOM</name>
<sequence length="60" mass="6783">MSLDNNQLITKILSAINTNTITPSNNMINYNLDKDIELPIKNIKGNNLQKVCGLAKQKRR</sequence>
<evidence type="ECO:0000313" key="1">
    <source>
        <dbReference type="EMBL" id="RHZ74528.1"/>
    </source>
</evidence>
<protein>
    <submittedName>
        <fullName evidence="1">Uncharacterized protein</fullName>
    </submittedName>
</protein>
<dbReference type="Proteomes" id="UP000266861">
    <property type="component" value="Unassembled WGS sequence"/>
</dbReference>
<reference evidence="1 2" key="1">
    <citation type="submission" date="2018-08" db="EMBL/GenBank/DDBJ databases">
        <title>Genome and evolution of the arbuscular mycorrhizal fungus Diversispora epigaea (formerly Glomus versiforme) and its bacterial endosymbionts.</title>
        <authorList>
            <person name="Sun X."/>
            <person name="Fei Z."/>
            <person name="Harrison M."/>
        </authorList>
    </citation>
    <scope>NUCLEOTIDE SEQUENCE [LARGE SCALE GENOMIC DNA]</scope>
    <source>
        <strain evidence="1 2">IT104</strain>
    </source>
</reference>
<keyword evidence="2" id="KW-1185">Reference proteome</keyword>